<proteinExistence type="predicted"/>
<dbReference type="CTD" id="20199123"/>
<dbReference type="PANTHER" id="PTHR46114">
    <property type="entry name" value="APPLE DOMAIN-CONTAINING PROTEIN"/>
    <property type="match status" value="1"/>
</dbReference>
<organism evidence="2 3">
    <name type="scientific">Helobdella robusta</name>
    <name type="common">Californian leech</name>
    <dbReference type="NCBI Taxonomy" id="6412"/>
    <lineage>
        <taxon>Eukaryota</taxon>
        <taxon>Metazoa</taxon>
        <taxon>Spiralia</taxon>
        <taxon>Lophotrochozoa</taxon>
        <taxon>Annelida</taxon>
        <taxon>Clitellata</taxon>
        <taxon>Hirudinea</taxon>
        <taxon>Rhynchobdellida</taxon>
        <taxon>Glossiphoniidae</taxon>
        <taxon>Helobdella</taxon>
    </lineage>
</organism>
<name>T1ERC3_HELRO</name>
<accession>T1ERC3</accession>
<reference evidence="2" key="3">
    <citation type="submission" date="2015-06" db="UniProtKB">
        <authorList>
            <consortium name="EnsemblMetazoa"/>
        </authorList>
    </citation>
    <scope>IDENTIFICATION</scope>
</reference>
<dbReference type="GeneID" id="20199123"/>
<dbReference type="RefSeq" id="XP_009019501.1">
    <property type="nucleotide sequence ID" value="XM_009021253.1"/>
</dbReference>
<sequence length="257" mass="29373">MKLTVSVALFYADFKFENRFALSPCPIPQTPASFTVDEDRHEKSDISFSANDSDYNVATEEHHLINYAELCDLVRDLALTKKAQAELLGSRLNEFNLLAPYTATANFRHRHKILVQYFEMSDNICYCTDVDGLMSSLGIKHIVEEWRLFIDTSKTCLKAVLLHNRNRYASIPVDYSTHMKETYENMSLLLPKIRYREYNLSICCDLKVAAIPTDCRQDTQNTAASYANGTAEIECSISWILYKNALVPTKILLEICL</sequence>
<dbReference type="HOGENOM" id="CLU_1082886_0_0_1"/>
<reference evidence="1 3" key="2">
    <citation type="journal article" date="2013" name="Nature">
        <title>Insights into bilaterian evolution from three spiralian genomes.</title>
        <authorList>
            <person name="Simakov O."/>
            <person name="Marletaz F."/>
            <person name="Cho S.J."/>
            <person name="Edsinger-Gonzales E."/>
            <person name="Havlak P."/>
            <person name="Hellsten U."/>
            <person name="Kuo D.H."/>
            <person name="Larsson T."/>
            <person name="Lv J."/>
            <person name="Arendt D."/>
            <person name="Savage R."/>
            <person name="Osoegawa K."/>
            <person name="de Jong P."/>
            <person name="Grimwood J."/>
            <person name="Chapman J.A."/>
            <person name="Shapiro H."/>
            <person name="Aerts A."/>
            <person name="Otillar R.P."/>
            <person name="Terry A.Y."/>
            <person name="Boore J.L."/>
            <person name="Grigoriev I.V."/>
            <person name="Lindberg D.R."/>
            <person name="Seaver E.C."/>
            <person name="Weisblat D.A."/>
            <person name="Putnam N.H."/>
            <person name="Rokhsar D.S."/>
        </authorList>
    </citation>
    <scope>NUCLEOTIDE SEQUENCE</scope>
</reference>
<dbReference type="EMBL" id="KB096742">
    <property type="protein sequence ID" value="ESO02093.1"/>
    <property type="molecule type" value="Genomic_DNA"/>
</dbReference>
<gene>
    <name evidence="2" type="primary">20199123</name>
    <name evidence="1" type="ORF">HELRODRAFT_161324</name>
</gene>
<evidence type="ECO:0000313" key="2">
    <source>
        <dbReference type="EnsemblMetazoa" id="HelroP161324"/>
    </source>
</evidence>
<dbReference type="InParanoid" id="T1ERC3"/>
<dbReference type="EnsemblMetazoa" id="HelroT161324">
    <property type="protein sequence ID" value="HelroP161324"/>
    <property type="gene ID" value="HelroG161324"/>
</dbReference>
<dbReference type="AlphaFoldDB" id="T1ERC3"/>
<evidence type="ECO:0000313" key="3">
    <source>
        <dbReference type="Proteomes" id="UP000015101"/>
    </source>
</evidence>
<dbReference type="EMBL" id="AMQM01000794">
    <property type="status" value="NOT_ANNOTATED_CDS"/>
    <property type="molecule type" value="Genomic_DNA"/>
</dbReference>
<dbReference type="Proteomes" id="UP000015101">
    <property type="component" value="Unassembled WGS sequence"/>
</dbReference>
<dbReference type="PANTHER" id="PTHR46114:SF1">
    <property type="entry name" value="ZAD DOMAIN-CONTAINING PROTEIN"/>
    <property type="match status" value="1"/>
</dbReference>
<protein>
    <submittedName>
        <fullName evidence="1 2">Uncharacterized protein</fullName>
    </submittedName>
</protein>
<reference evidence="3" key="1">
    <citation type="submission" date="2012-12" db="EMBL/GenBank/DDBJ databases">
        <authorList>
            <person name="Hellsten U."/>
            <person name="Grimwood J."/>
            <person name="Chapman J.A."/>
            <person name="Shapiro H."/>
            <person name="Aerts A."/>
            <person name="Otillar R.P."/>
            <person name="Terry A.Y."/>
            <person name="Boore J.L."/>
            <person name="Simakov O."/>
            <person name="Marletaz F."/>
            <person name="Cho S.-J."/>
            <person name="Edsinger-Gonzales E."/>
            <person name="Havlak P."/>
            <person name="Kuo D.-H."/>
            <person name="Larsson T."/>
            <person name="Lv J."/>
            <person name="Arendt D."/>
            <person name="Savage R."/>
            <person name="Osoegawa K."/>
            <person name="de Jong P."/>
            <person name="Lindberg D.R."/>
            <person name="Seaver E.C."/>
            <person name="Weisblat D.A."/>
            <person name="Putnam N.H."/>
            <person name="Grigoriev I.V."/>
            <person name="Rokhsar D.S."/>
        </authorList>
    </citation>
    <scope>NUCLEOTIDE SEQUENCE</scope>
</reference>
<keyword evidence="3" id="KW-1185">Reference proteome</keyword>
<dbReference type="eggNOG" id="ENOG502QV3V">
    <property type="taxonomic scope" value="Eukaryota"/>
</dbReference>
<evidence type="ECO:0000313" key="1">
    <source>
        <dbReference type="EMBL" id="ESO02093.1"/>
    </source>
</evidence>
<dbReference type="OrthoDB" id="8063408at2759"/>
<dbReference type="KEGG" id="hro:HELRODRAFT_161324"/>